<keyword evidence="1" id="KW-0690">Ribosome biogenesis</keyword>
<evidence type="ECO:0000256" key="1">
    <source>
        <dbReference type="ARBA" id="ARBA00022517"/>
    </source>
</evidence>
<reference evidence="7" key="1">
    <citation type="journal article" date="2020" name="Appl. Environ. Microbiol.">
        <title>Medium-Chain Fatty Acid Synthesis by 'Candidatus Weimeria bifida' gen. nov., sp. nov., and 'Candidatus Pseudoramibacter fermentans' sp. nov.</title>
        <authorList>
            <person name="Scarborough M.J."/>
            <person name="Myers K.S."/>
            <person name="Donohue T.J."/>
            <person name="Noguera D.R."/>
        </authorList>
    </citation>
    <scope>NUCLEOTIDE SEQUENCE</scope>
    <source>
        <strain evidence="7">LCO1.1</strain>
    </source>
</reference>
<dbReference type="InterPro" id="IPR007422">
    <property type="entry name" value="Peptidase_Prp"/>
</dbReference>
<evidence type="ECO:0000256" key="4">
    <source>
        <dbReference type="ARBA" id="ARBA00022807"/>
    </source>
</evidence>
<evidence type="ECO:0000256" key="5">
    <source>
        <dbReference type="ARBA" id="ARBA00044503"/>
    </source>
</evidence>
<keyword evidence="3" id="KW-0378">Hydrolase</keyword>
<dbReference type="GO" id="GO:0042254">
    <property type="term" value="P:ribosome biogenesis"/>
    <property type="evidence" value="ECO:0007669"/>
    <property type="project" value="UniProtKB-KW"/>
</dbReference>
<evidence type="ECO:0000313" key="8">
    <source>
        <dbReference type="Proteomes" id="UP000460257"/>
    </source>
</evidence>
<keyword evidence="8" id="KW-1185">Reference proteome</keyword>
<dbReference type="Gene3D" id="3.30.70.1490">
    <property type="entry name" value="Cysteine protease Prp"/>
    <property type="match status" value="1"/>
</dbReference>
<dbReference type="PANTHER" id="PTHR39178:SF1">
    <property type="entry name" value="RIBOSOMAL-PROCESSING CYSTEINE PROTEASE PRP"/>
    <property type="match status" value="1"/>
</dbReference>
<dbReference type="GO" id="GO:0008234">
    <property type="term" value="F:cysteine-type peptidase activity"/>
    <property type="evidence" value="ECO:0007669"/>
    <property type="project" value="UniProtKB-KW"/>
</dbReference>
<organism evidence="7 8">
    <name type="scientific">Candidatus Weimeria bifida</name>
    <dbReference type="NCBI Taxonomy" id="2599074"/>
    <lineage>
        <taxon>Bacteria</taxon>
        <taxon>Bacillati</taxon>
        <taxon>Bacillota</taxon>
        <taxon>Clostridia</taxon>
        <taxon>Lachnospirales</taxon>
        <taxon>Lachnospiraceae</taxon>
        <taxon>Candidatus Weimeria</taxon>
    </lineage>
</organism>
<dbReference type="Proteomes" id="UP000460257">
    <property type="component" value="Unassembled WGS sequence"/>
</dbReference>
<proteinExistence type="inferred from homology"/>
<sequence length="107" mass="11743">MIRVTVTKNGSIYKSIESSGHAGFYDYGKDIVCAAASVLIINTINSIDQFTDTPIDLTSEDSGYLKAVFSKGCDQKAQVLLDSMVLGLSQIEKQYGKKYLSIHIQED</sequence>
<dbReference type="CDD" id="cd16332">
    <property type="entry name" value="Prp-like"/>
    <property type="match status" value="1"/>
</dbReference>
<dbReference type="InterPro" id="IPR036764">
    <property type="entry name" value="Peptidase_Prp_sf"/>
</dbReference>
<comment type="similarity">
    <text evidence="5">Belongs to the Prp family.</text>
</comment>
<protein>
    <recommendedName>
        <fullName evidence="6">Ribosomal processing cysteine protease Prp</fullName>
    </recommendedName>
</protein>
<accession>A0A6N7IYX7</accession>
<dbReference type="PANTHER" id="PTHR39178">
    <property type="entry name" value="HYPOTHETICAL RIBOSOME-ASSOCIATED PROTEIN"/>
    <property type="match status" value="1"/>
</dbReference>
<evidence type="ECO:0000256" key="6">
    <source>
        <dbReference type="ARBA" id="ARBA00044538"/>
    </source>
</evidence>
<gene>
    <name evidence="7" type="ORF">FRC54_06235</name>
</gene>
<keyword evidence="2 7" id="KW-0645">Protease</keyword>
<dbReference type="SUPFAM" id="SSF118010">
    <property type="entry name" value="TM1457-like"/>
    <property type="match status" value="1"/>
</dbReference>
<evidence type="ECO:0000256" key="2">
    <source>
        <dbReference type="ARBA" id="ARBA00022670"/>
    </source>
</evidence>
<dbReference type="EMBL" id="VOGC01000006">
    <property type="protein sequence ID" value="MQN01514.1"/>
    <property type="molecule type" value="Genomic_DNA"/>
</dbReference>
<dbReference type="GO" id="GO:0006508">
    <property type="term" value="P:proteolysis"/>
    <property type="evidence" value="ECO:0007669"/>
    <property type="project" value="UniProtKB-KW"/>
</dbReference>
<evidence type="ECO:0000313" key="7">
    <source>
        <dbReference type="EMBL" id="MQN01514.1"/>
    </source>
</evidence>
<evidence type="ECO:0000256" key="3">
    <source>
        <dbReference type="ARBA" id="ARBA00022801"/>
    </source>
</evidence>
<keyword evidence="4" id="KW-0788">Thiol protease</keyword>
<comment type="caution">
    <text evidence="7">The sequence shown here is derived from an EMBL/GenBank/DDBJ whole genome shotgun (WGS) entry which is preliminary data.</text>
</comment>
<dbReference type="AlphaFoldDB" id="A0A6N7IYX7"/>
<name>A0A6N7IYX7_9FIRM</name>
<dbReference type="Pfam" id="PF04327">
    <property type="entry name" value="Peptidase_Prp"/>
    <property type="match status" value="1"/>
</dbReference>